<proteinExistence type="predicted"/>
<accession>A0A9P7KHD9</accession>
<keyword evidence="2" id="KW-1185">Reference proteome</keyword>
<protein>
    <submittedName>
        <fullName evidence="1">Uncharacterized protein</fullName>
    </submittedName>
</protein>
<reference evidence="1" key="2">
    <citation type="submission" date="2021-10" db="EMBL/GenBank/DDBJ databases">
        <title>Phylogenomics reveals ancestral predisposition of the termite-cultivated fungus Termitomyces towards a domesticated lifestyle.</title>
        <authorList>
            <person name="Auxier B."/>
            <person name="Grum-Grzhimaylo A."/>
            <person name="Cardenas M.E."/>
            <person name="Lodge J.D."/>
            <person name="Laessoe T."/>
            <person name="Pedersen O."/>
            <person name="Smith M.E."/>
            <person name="Kuyper T.W."/>
            <person name="Franco-Molano E.A."/>
            <person name="Baroni T.J."/>
            <person name="Aanen D.K."/>
        </authorList>
    </citation>
    <scope>NUCLEOTIDE SEQUENCE</scope>
    <source>
        <strain evidence="1">D49</strain>
    </source>
</reference>
<feature type="non-terminal residue" evidence="1">
    <location>
        <position position="1"/>
    </location>
</feature>
<gene>
    <name evidence="1" type="ORF">H0H81_002764</name>
</gene>
<organism evidence="1 2">
    <name type="scientific">Sphagnurus paluster</name>
    <dbReference type="NCBI Taxonomy" id="117069"/>
    <lineage>
        <taxon>Eukaryota</taxon>
        <taxon>Fungi</taxon>
        <taxon>Dikarya</taxon>
        <taxon>Basidiomycota</taxon>
        <taxon>Agaricomycotina</taxon>
        <taxon>Agaricomycetes</taxon>
        <taxon>Agaricomycetidae</taxon>
        <taxon>Agaricales</taxon>
        <taxon>Tricholomatineae</taxon>
        <taxon>Lyophyllaceae</taxon>
        <taxon>Sphagnurus</taxon>
    </lineage>
</organism>
<dbReference type="OrthoDB" id="3341102at2759"/>
<evidence type="ECO:0000313" key="2">
    <source>
        <dbReference type="Proteomes" id="UP000717328"/>
    </source>
</evidence>
<comment type="caution">
    <text evidence="1">The sequence shown here is derived from an EMBL/GenBank/DDBJ whole genome shotgun (WGS) entry which is preliminary data.</text>
</comment>
<evidence type="ECO:0000313" key="1">
    <source>
        <dbReference type="EMBL" id="KAG5649634.1"/>
    </source>
</evidence>
<dbReference type="AlphaFoldDB" id="A0A9P7KHD9"/>
<name>A0A9P7KHD9_9AGAR</name>
<dbReference type="Proteomes" id="UP000717328">
    <property type="component" value="Unassembled WGS sequence"/>
</dbReference>
<sequence length="95" mass="10081">GGPNWSTQAIERELKKDPVTFARAETGSKQVQLIGGEEKRAFTILVSVASDGTVLPMQAIYAGKTKRSQPSTTAPNDNDLINAGFLIQESGTATC</sequence>
<reference evidence="1" key="1">
    <citation type="submission" date="2021-02" db="EMBL/GenBank/DDBJ databases">
        <authorList>
            <person name="Nieuwenhuis M."/>
            <person name="Van De Peppel L.J.J."/>
        </authorList>
    </citation>
    <scope>NUCLEOTIDE SEQUENCE</scope>
    <source>
        <strain evidence="1">D49</strain>
    </source>
</reference>
<dbReference type="EMBL" id="JABCKI010000821">
    <property type="protein sequence ID" value="KAG5649634.1"/>
    <property type="molecule type" value="Genomic_DNA"/>
</dbReference>